<sequence>MNKHKLPLTVGIILLVLGFIVGVAPMKANAGKAVIGGTSEDSSSFSGTNFQFPGTNALVEVNNQILVPAVIQQLINQQAGAIVKNANTGNANGSQKGVMGLLLACSFDGSDAINQLQISLSNSGASQIPTQTLVKALTGLFKYSAPSLKQKPSLSSVEAQPREEINYCHSDENYDQMSVDVTQLLAAINAYNNIVLKSDLATLKKLSKNSDFIEIGKVLKELRTILI</sequence>
<evidence type="ECO:0000313" key="2">
    <source>
        <dbReference type="Proteomes" id="UP000268857"/>
    </source>
</evidence>
<protein>
    <submittedName>
        <fullName evidence="1">Uncharacterized protein</fullName>
    </submittedName>
</protein>
<organism evidence="1 2">
    <name type="scientific">Chlorogloeopsis fritschii PCC 6912</name>
    <dbReference type="NCBI Taxonomy" id="211165"/>
    <lineage>
        <taxon>Bacteria</taxon>
        <taxon>Bacillati</taxon>
        <taxon>Cyanobacteriota</taxon>
        <taxon>Cyanophyceae</taxon>
        <taxon>Nostocales</taxon>
        <taxon>Chlorogloeopsidaceae</taxon>
        <taxon>Chlorogloeopsis</taxon>
    </lineage>
</organism>
<reference evidence="1 2" key="1">
    <citation type="journal article" date="2019" name="Genome Biol. Evol.">
        <title>Day and night: Metabolic profiles and evolutionary relationships of six axenic non-marine cyanobacteria.</title>
        <authorList>
            <person name="Will S.E."/>
            <person name="Henke P."/>
            <person name="Boedeker C."/>
            <person name="Huang S."/>
            <person name="Brinkmann H."/>
            <person name="Rohde M."/>
            <person name="Jarek M."/>
            <person name="Friedl T."/>
            <person name="Seufert S."/>
            <person name="Schumacher M."/>
            <person name="Overmann J."/>
            <person name="Neumann-Schaal M."/>
            <person name="Petersen J."/>
        </authorList>
    </citation>
    <scope>NUCLEOTIDE SEQUENCE [LARGE SCALE GENOMIC DNA]</scope>
    <source>
        <strain evidence="1 2">PCC 6912</strain>
    </source>
</reference>
<accession>A0A3S5K2J6</accession>
<dbReference type="OrthoDB" id="517883at2"/>
<keyword evidence="2" id="KW-1185">Reference proteome</keyword>
<dbReference type="AlphaFoldDB" id="A0A3S5K2J6"/>
<dbReference type="EMBL" id="RSCJ01000001">
    <property type="protein sequence ID" value="RUR86826.1"/>
    <property type="molecule type" value="Genomic_DNA"/>
</dbReference>
<proteinExistence type="predicted"/>
<evidence type="ECO:0000313" key="1">
    <source>
        <dbReference type="EMBL" id="RUR86826.1"/>
    </source>
</evidence>
<name>A0A3S5K2J6_CHLFR</name>
<comment type="caution">
    <text evidence="1">The sequence shown here is derived from an EMBL/GenBank/DDBJ whole genome shotgun (WGS) entry which is preliminary data.</text>
</comment>
<dbReference type="Proteomes" id="UP000268857">
    <property type="component" value="Unassembled WGS sequence"/>
</dbReference>
<gene>
    <name evidence="1" type="ORF">PCC6912_02690</name>
</gene>